<dbReference type="EMBL" id="NESQ01000294">
    <property type="protein sequence ID" value="PUU74523.1"/>
    <property type="molecule type" value="Genomic_DNA"/>
</dbReference>
<proteinExistence type="predicted"/>
<gene>
    <name evidence="2" type="ORF">B9Z19DRAFT_435419</name>
</gene>
<keyword evidence="1" id="KW-1133">Transmembrane helix</keyword>
<feature type="transmembrane region" description="Helical" evidence="1">
    <location>
        <begin position="66"/>
        <end position="83"/>
    </location>
</feature>
<evidence type="ECO:0000313" key="3">
    <source>
        <dbReference type="Proteomes" id="UP000244722"/>
    </source>
</evidence>
<keyword evidence="1" id="KW-0472">Membrane</keyword>
<comment type="caution">
    <text evidence="2">The sequence shown here is derived from an EMBL/GenBank/DDBJ whole genome shotgun (WGS) entry which is preliminary data.</text>
</comment>
<evidence type="ECO:0000256" key="1">
    <source>
        <dbReference type="SAM" id="Phobius"/>
    </source>
</evidence>
<evidence type="ECO:0000313" key="2">
    <source>
        <dbReference type="EMBL" id="PUU74523.1"/>
    </source>
</evidence>
<sequence>MFSQIPHFISPTKKGGACLGWVGLGRLFGVFFWVCFFGSAFFGSSFLIFFFLALRKKEKAVWRNGWERIFLIFKTFYLFIYFHPTADIRIVLLEVKSGRKKLTLL</sequence>
<protein>
    <submittedName>
        <fullName evidence="2">Uncharacterized protein</fullName>
    </submittedName>
</protein>
<organism evidence="2 3">
    <name type="scientific">Tuber borchii</name>
    <name type="common">White truffle</name>
    <dbReference type="NCBI Taxonomy" id="42251"/>
    <lineage>
        <taxon>Eukaryota</taxon>
        <taxon>Fungi</taxon>
        <taxon>Dikarya</taxon>
        <taxon>Ascomycota</taxon>
        <taxon>Pezizomycotina</taxon>
        <taxon>Pezizomycetes</taxon>
        <taxon>Pezizales</taxon>
        <taxon>Tuberaceae</taxon>
        <taxon>Tuber</taxon>
    </lineage>
</organism>
<reference evidence="2 3" key="1">
    <citation type="submission" date="2017-04" db="EMBL/GenBank/DDBJ databases">
        <title>Draft genome sequence of Tuber borchii Vittad., a whitish edible truffle.</title>
        <authorList>
            <consortium name="DOE Joint Genome Institute"/>
            <person name="Murat C."/>
            <person name="Kuo A."/>
            <person name="Barry K.W."/>
            <person name="Clum A."/>
            <person name="Dockter R.B."/>
            <person name="Fauchery L."/>
            <person name="Iotti M."/>
            <person name="Kohler A."/>
            <person name="Labutti K."/>
            <person name="Lindquist E.A."/>
            <person name="Lipzen A."/>
            <person name="Ohm R.A."/>
            <person name="Wang M."/>
            <person name="Grigoriev I.V."/>
            <person name="Zambonelli A."/>
            <person name="Martin F.M."/>
        </authorList>
    </citation>
    <scope>NUCLEOTIDE SEQUENCE [LARGE SCALE GENOMIC DNA]</scope>
    <source>
        <strain evidence="2 3">Tbo3840</strain>
    </source>
</reference>
<dbReference type="Proteomes" id="UP000244722">
    <property type="component" value="Unassembled WGS sequence"/>
</dbReference>
<accession>A0A2T6ZGA6</accession>
<dbReference type="AlphaFoldDB" id="A0A2T6ZGA6"/>
<keyword evidence="3" id="KW-1185">Reference proteome</keyword>
<keyword evidence="1" id="KW-0812">Transmembrane</keyword>
<feature type="transmembrane region" description="Helical" evidence="1">
    <location>
        <begin position="30"/>
        <end position="54"/>
    </location>
</feature>
<name>A0A2T6ZGA6_TUBBO</name>